<name>A0AAY4ANM6_9TELE</name>
<keyword evidence="1" id="KW-0802">TPR repeat</keyword>
<dbReference type="GO" id="GO:1990756">
    <property type="term" value="F:ubiquitin-like ligase-substrate adaptor activity"/>
    <property type="evidence" value="ECO:0007669"/>
    <property type="project" value="TreeGrafter"/>
</dbReference>
<reference evidence="2" key="2">
    <citation type="submission" date="2025-08" db="UniProtKB">
        <authorList>
            <consortium name="Ensembl"/>
        </authorList>
    </citation>
    <scope>IDENTIFICATION</scope>
</reference>
<dbReference type="SUPFAM" id="SSF48452">
    <property type="entry name" value="TPR-like"/>
    <property type="match status" value="3"/>
</dbReference>
<dbReference type="AlphaFoldDB" id="A0AAY4ANM6"/>
<dbReference type="FunFam" id="1.25.40.10:FF:000177">
    <property type="entry name" value="Amyloid beta precursor protein binding protein 2"/>
    <property type="match status" value="1"/>
</dbReference>
<dbReference type="Proteomes" id="UP000694580">
    <property type="component" value="Chromosome 6"/>
</dbReference>
<dbReference type="Gene3D" id="1.25.40.10">
    <property type="entry name" value="Tetratricopeptide repeat domain"/>
    <property type="match status" value="2"/>
</dbReference>
<dbReference type="GO" id="GO:0043161">
    <property type="term" value="P:proteasome-mediated ubiquitin-dependent protein catabolic process"/>
    <property type="evidence" value="ECO:0007669"/>
    <property type="project" value="TreeGrafter"/>
</dbReference>
<accession>A0AAY4ANM6</accession>
<dbReference type="InterPro" id="IPR019734">
    <property type="entry name" value="TPR_rpt"/>
</dbReference>
<protein>
    <recommendedName>
        <fullName evidence="4">Amyloid protein-binding protein 2</fullName>
    </recommendedName>
</protein>
<evidence type="ECO:0008006" key="4">
    <source>
        <dbReference type="Google" id="ProtNLM"/>
    </source>
</evidence>
<dbReference type="GO" id="GO:0031462">
    <property type="term" value="C:Cul2-RING ubiquitin ligase complex"/>
    <property type="evidence" value="ECO:0007669"/>
    <property type="project" value="TreeGrafter"/>
</dbReference>
<organism evidence="2 3">
    <name type="scientific">Denticeps clupeoides</name>
    <name type="common">denticle herring</name>
    <dbReference type="NCBI Taxonomy" id="299321"/>
    <lineage>
        <taxon>Eukaryota</taxon>
        <taxon>Metazoa</taxon>
        <taxon>Chordata</taxon>
        <taxon>Craniata</taxon>
        <taxon>Vertebrata</taxon>
        <taxon>Euteleostomi</taxon>
        <taxon>Actinopterygii</taxon>
        <taxon>Neopterygii</taxon>
        <taxon>Teleostei</taxon>
        <taxon>Clupei</taxon>
        <taxon>Clupeiformes</taxon>
        <taxon>Denticipitoidei</taxon>
        <taxon>Denticipitidae</taxon>
        <taxon>Denticeps</taxon>
    </lineage>
</organism>
<reference evidence="2" key="3">
    <citation type="submission" date="2025-09" db="UniProtKB">
        <authorList>
            <consortium name="Ensembl"/>
        </authorList>
    </citation>
    <scope>IDENTIFICATION</scope>
</reference>
<proteinExistence type="predicted"/>
<dbReference type="PANTHER" id="PTHR46575">
    <property type="entry name" value="AMYLOID PROTEIN-BINDING PROTEIN 2"/>
    <property type="match status" value="1"/>
</dbReference>
<dbReference type="Ensembl" id="ENSDCDT00010010382.1">
    <property type="protein sequence ID" value="ENSDCDP00010009890.1"/>
    <property type="gene ID" value="ENSDCDG00010004401.1"/>
</dbReference>
<sequence>MAALGLDWVPGSLYSAAVSAVADNFGRLRADARSLPENVQFDVYYELYRQGRLCHLGGEFCELDVFAKVLRASDKRHLLHHCFQAVMDHVSMNVPSVLASSFSRRCSYIAESGARVTEKAIQLGFVLGGFLCDAGWYGDAEKVFLSCLQLCTLQDEAVHWYRAAECCVRLLHVRNGNCRYHLGEDAVKLAQTYMSKLAKCGHVVNRAALYGELCDLLFSKSHYDEVSPTCRILFLLFYFPQSVTFCVFSQACVVKREFQKAEQLIKHAVFLARCVAHFGNKHPKYSDALLDYGFYLLNVDNICQSVAIYQVALDIRQTVFGGKNIHVAIAHEDLAYSSYVHQYSAGKFDVALFHAERAIDIITSILPEDHLLLASSKRVKALILEEIAIDCQNKETEGRLLQEAHDLHLSSLQLAKKAFGEFNVQTAKHYGNLGRLYQSMRKFKEAEEMHVKAIHIKEELLGQEDYEVALSVGHLASLYNYDMKQYEDAEQLYLRSIAIGKKLFGEGYSGLEYDYRGLIKLYDSVRNYHKVFEYHNILTNWNQLRDRQFAVADALEDVNTTPLATEEVVQSFLLSQRHQGRLSS</sequence>
<dbReference type="GO" id="GO:0006886">
    <property type="term" value="P:intracellular protein transport"/>
    <property type="evidence" value="ECO:0007669"/>
    <property type="project" value="InterPro"/>
</dbReference>
<evidence type="ECO:0000256" key="1">
    <source>
        <dbReference type="PROSITE-ProRule" id="PRU00339"/>
    </source>
</evidence>
<dbReference type="PROSITE" id="PS50005">
    <property type="entry name" value="TPR"/>
    <property type="match status" value="1"/>
</dbReference>
<dbReference type="SMART" id="SM00028">
    <property type="entry name" value="TPR"/>
    <property type="match status" value="2"/>
</dbReference>
<evidence type="ECO:0000313" key="2">
    <source>
        <dbReference type="Ensembl" id="ENSDCDP00010009890.1"/>
    </source>
</evidence>
<dbReference type="GeneTree" id="ENSGT00390000010722"/>
<dbReference type="InterPro" id="IPR042476">
    <property type="entry name" value="APPBP2"/>
</dbReference>
<feature type="repeat" description="TPR" evidence="1">
    <location>
        <begin position="427"/>
        <end position="460"/>
    </location>
</feature>
<reference evidence="2 3" key="1">
    <citation type="submission" date="2020-06" db="EMBL/GenBank/DDBJ databases">
        <authorList>
            <consortium name="Wellcome Sanger Institute Data Sharing"/>
        </authorList>
    </citation>
    <scope>NUCLEOTIDE SEQUENCE [LARGE SCALE GENOMIC DNA]</scope>
</reference>
<evidence type="ECO:0000313" key="3">
    <source>
        <dbReference type="Proteomes" id="UP000694580"/>
    </source>
</evidence>
<keyword evidence="3" id="KW-1185">Reference proteome</keyword>
<dbReference type="Pfam" id="PF13374">
    <property type="entry name" value="TPR_10"/>
    <property type="match status" value="2"/>
</dbReference>
<dbReference type="InterPro" id="IPR011990">
    <property type="entry name" value="TPR-like_helical_dom_sf"/>
</dbReference>
<gene>
    <name evidence="2" type="primary">APPBP2</name>
</gene>
<dbReference type="PANTHER" id="PTHR46575:SF1">
    <property type="entry name" value="AMYLOID PROTEIN-BINDING PROTEIN 2"/>
    <property type="match status" value="1"/>
</dbReference>